<accession>A0AAW8H220</accession>
<comment type="caution">
    <text evidence="2">The sequence shown here is derived from an EMBL/GenBank/DDBJ whole genome shotgun (WGS) entry which is preliminary data.</text>
</comment>
<evidence type="ECO:0000256" key="1">
    <source>
        <dbReference type="SAM" id="MobiDB-lite"/>
    </source>
</evidence>
<evidence type="ECO:0000313" key="3">
    <source>
        <dbReference type="Proteomes" id="UP001225042"/>
    </source>
</evidence>
<feature type="compositionally biased region" description="Polar residues" evidence="1">
    <location>
        <begin position="30"/>
        <end position="49"/>
    </location>
</feature>
<name>A0AAW8H220_9ENTR</name>
<protein>
    <submittedName>
        <fullName evidence="2">Uncharacterized protein</fullName>
    </submittedName>
</protein>
<dbReference type="EMBL" id="JAVDKS010000001">
    <property type="protein sequence ID" value="MDQ2255156.1"/>
    <property type="molecule type" value="Genomic_DNA"/>
</dbReference>
<feature type="region of interest" description="Disordered" evidence="1">
    <location>
        <begin position="25"/>
        <end position="49"/>
    </location>
</feature>
<reference evidence="2 3" key="1">
    <citation type="submission" date="2023-08" db="EMBL/GenBank/DDBJ databases">
        <authorList>
            <person name="Dale J."/>
        </authorList>
    </citation>
    <scope>NUCLEOTIDE SEQUENCE [LARGE SCALE GENOMIC DNA]</scope>
    <source>
        <strain evidence="2 3">2023EL-00788</strain>
    </source>
</reference>
<dbReference type="AlphaFoldDB" id="A0AAW8H220"/>
<proteinExistence type="predicted"/>
<sequence>MSLKQAYEKTQPKSINDFFHVTASGKNRRNSAGNSNFFTKLNKELPTQA</sequence>
<gene>
    <name evidence="2" type="ORF">RBJ67_03240</name>
</gene>
<dbReference type="RefSeq" id="WP_306683267.1">
    <property type="nucleotide sequence ID" value="NZ_JAVDKR010000004.1"/>
</dbReference>
<evidence type="ECO:0000313" key="2">
    <source>
        <dbReference type="EMBL" id="MDQ2255156.1"/>
    </source>
</evidence>
<dbReference type="Proteomes" id="UP001225042">
    <property type="component" value="Unassembled WGS sequence"/>
</dbReference>
<organism evidence="2 3">
    <name type="scientific">Enterobacter soli</name>
    <dbReference type="NCBI Taxonomy" id="885040"/>
    <lineage>
        <taxon>Bacteria</taxon>
        <taxon>Pseudomonadati</taxon>
        <taxon>Pseudomonadota</taxon>
        <taxon>Gammaproteobacteria</taxon>
        <taxon>Enterobacterales</taxon>
        <taxon>Enterobacteriaceae</taxon>
        <taxon>Enterobacter</taxon>
    </lineage>
</organism>
<keyword evidence="3" id="KW-1185">Reference proteome</keyword>